<evidence type="ECO:0000313" key="2">
    <source>
        <dbReference type="EMBL" id="KZV54290.1"/>
    </source>
</evidence>
<feature type="compositionally biased region" description="Basic and acidic residues" evidence="1">
    <location>
        <begin position="20"/>
        <end position="29"/>
    </location>
</feature>
<feature type="compositionally biased region" description="Basic and acidic residues" evidence="1">
    <location>
        <begin position="119"/>
        <end position="140"/>
    </location>
</feature>
<keyword evidence="3" id="KW-1185">Reference proteome</keyword>
<name>A0A2Z7D569_9LAMI</name>
<dbReference type="EMBL" id="KQ989548">
    <property type="protein sequence ID" value="KZV54290.1"/>
    <property type="molecule type" value="Genomic_DNA"/>
</dbReference>
<organism evidence="2 3">
    <name type="scientific">Dorcoceras hygrometricum</name>
    <dbReference type="NCBI Taxonomy" id="472368"/>
    <lineage>
        <taxon>Eukaryota</taxon>
        <taxon>Viridiplantae</taxon>
        <taxon>Streptophyta</taxon>
        <taxon>Embryophyta</taxon>
        <taxon>Tracheophyta</taxon>
        <taxon>Spermatophyta</taxon>
        <taxon>Magnoliopsida</taxon>
        <taxon>eudicotyledons</taxon>
        <taxon>Gunneridae</taxon>
        <taxon>Pentapetalae</taxon>
        <taxon>asterids</taxon>
        <taxon>lamiids</taxon>
        <taxon>Lamiales</taxon>
        <taxon>Gesneriaceae</taxon>
        <taxon>Didymocarpoideae</taxon>
        <taxon>Trichosporeae</taxon>
        <taxon>Loxocarpinae</taxon>
        <taxon>Dorcoceras</taxon>
    </lineage>
</organism>
<reference evidence="2 3" key="1">
    <citation type="journal article" date="2015" name="Proc. Natl. Acad. Sci. U.S.A.">
        <title>The resurrection genome of Boea hygrometrica: A blueprint for survival of dehydration.</title>
        <authorList>
            <person name="Xiao L."/>
            <person name="Yang G."/>
            <person name="Zhang L."/>
            <person name="Yang X."/>
            <person name="Zhao S."/>
            <person name="Ji Z."/>
            <person name="Zhou Q."/>
            <person name="Hu M."/>
            <person name="Wang Y."/>
            <person name="Chen M."/>
            <person name="Xu Y."/>
            <person name="Jin H."/>
            <person name="Xiao X."/>
            <person name="Hu G."/>
            <person name="Bao F."/>
            <person name="Hu Y."/>
            <person name="Wan P."/>
            <person name="Li L."/>
            <person name="Deng X."/>
            <person name="Kuang T."/>
            <person name="Xiang C."/>
            <person name="Zhu J.K."/>
            <person name="Oliver M.J."/>
            <person name="He Y."/>
        </authorList>
    </citation>
    <scope>NUCLEOTIDE SEQUENCE [LARGE SCALE GENOMIC DNA]</scope>
    <source>
        <strain evidence="3">cv. XS01</strain>
    </source>
</reference>
<accession>A0A2Z7D569</accession>
<sequence>MDQEDKQVTWGLLKKKSRAGKPDQGRENLIKDPSSWMLMMGKQKAAVAKRNQLGRKSAQRNDLLSVMNKPAQLQTKAGKNRTRASYEEQISSRAGEEESFERINKSAQIIETQNCQVRIKNEEQPAGRTRAEKPDLDRPA</sequence>
<dbReference type="Proteomes" id="UP000250235">
    <property type="component" value="Unassembled WGS sequence"/>
</dbReference>
<feature type="region of interest" description="Disordered" evidence="1">
    <location>
        <begin position="116"/>
        <end position="140"/>
    </location>
</feature>
<evidence type="ECO:0000313" key="3">
    <source>
        <dbReference type="Proteomes" id="UP000250235"/>
    </source>
</evidence>
<protein>
    <submittedName>
        <fullName evidence="2">Uncharacterized protein</fullName>
    </submittedName>
</protein>
<feature type="region of interest" description="Disordered" evidence="1">
    <location>
        <begin position="1"/>
        <end position="29"/>
    </location>
</feature>
<feature type="region of interest" description="Disordered" evidence="1">
    <location>
        <begin position="49"/>
        <end position="100"/>
    </location>
</feature>
<evidence type="ECO:0000256" key="1">
    <source>
        <dbReference type="SAM" id="MobiDB-lite"/>
    </source>
</evidence>
<proteinExistence type="predicted"/>
<gene>
    <name evidence="2" type="ORF">F511_34733</name>
</gene>
<dbReference type="AlphaFoldDB" id="A0A2Z7D569"/>